<gene>
    <name evidence="5" type="ORF">Cvel_1608</name>
</gene>
<evidence type="ECO:0000259" key="4">
    <source>
        <dbReference type="Pfam" id="PF17136"/>
    </source>
</evidence>
<evidence type="ECO:0000313" key="5">
    <source>
        <dbReference type="EMBL" id="CEM50186.1"/>
    </source>
</evidence>
<evidence type="ECO:0000256" key="1">
    <source>
        <dbReference type="ARBA" id="ARBA00010618"/>
    </source>
</evidence>
<dbReference type="HAMAP" id="MF_01326_B">
    <property type="entry name" value="Ribosomal_uL24_B"/>
    <property type="match status" value="1"/>
</dbReference>
<accession>A0A0G4I006</accession>
<dbReference type="EMBL" id="CDMZ01004581">
    <property type="protein sequence ID" value="CEM50186.1"/>
    <property type="molecule type" value="Genomic_DNA"/>
</dbReference>
<dbReference type="GO" id="GO:1990904">
    <property type="term" value="C:ribonucleoprotein complex"/>
    <property type="evidence" value="ECO:0007669"/>
    <property type="project" value="UniProtKB-KW"/>
</dbReference>
<dbReference type="InterPro" id="IPR008991">
    <property type="entry name" value="Translation_prot_SH3-like_sf"/>
</dbReference>
<dbReference type="SUPFAM" id="SSF50104">
    <property type="entry name" value="Translation proteins SH3-like domain"/>
    <property type="match status" value="1"/>
</dbReference>
<dbReference type="PhylomeDB" id="A0A0G4I006"/>
<dbReference type="GO" id="GO:0006412">
    <property type="term" value="P:translation"/>
    <property type="evidence" value="ECO:0007669"/>
    <property type="project" value="InterPro"/>
</dbReference>
<keyword evidence="2" id="KW-0689">Ribosomal protein</keyword>
<organism evidence="5">
    <name type="scientific">Chromera velia CCMP2878</name>
    <dbReference type="NCBI Taxonomy" id="1169474"/>
    <lineage>
        <taxon>Eukaryota</taxon>
        <taxon>Sar</taxon>
        <taxon>Alveolata</taxon>
        <taxon>Colpodellida</taxon>
        <taxon>Chromeraceae</taxon>
        <taxon>Chromera</taxon>
    </lineage>
</organism>
<dbReference type="Gene3D" id="2.30.30.30">
    <property type="match status" value="1"/>
</dbReference>
<proteinExistence type="inferred from homology"/>
<protein>
    <recommendedName>
        <fullName evidence="4">Large ribosomal subunit protein uL24 C-terminal domain-containing protein</fullName>
    </recommendedName>
</protein>
<evidence type="ECO:0000256" key="3">
    <source>
        <dbReference type="ARBA" id="ARBA00023274"/>
    </source>
</evidence>
<name>A0A0G4I006_9ALVE</name>
<dbReference type="InterPro" id="IPR041988">
    <property type="entry name" value="Ribosomal_uL24_KOW"/>
</dbReference>
<dbReference type="GO" id="GO:0005840">
    <property type="term" value="C:ribosome"/>
    <property type="evidence" value="ECO:0007669"/>
    <property type="project" value="UniProtKB-KW"/>
</dbReference>
<keyword evidence="3" id="KW-0687">Ribonucleoprotein</keyword>
<dbReference type="InterPro" id="IPR014722">
    <property type="entry name" value="Rib_uL2_dom2"/>
</dbReference>
<evidence type="ECO:0000256" key="2">
    <source>
        <dbReference type="ARBA" id="ARBA00022980"/>
    </source>
</evidence>
<dbReference type="PANTHER" id="PTHR12903">
    <property type="entry name" value="MITOCHONDRIAL RIBOSOMAL PROTEIN L24"/>
    <property type="match status" value="1"/>
</dbReference>
<dbReference type="GO" id="GO:0003735">
    <property type="term" value="F:structural constituent of ribosome"/>
    <property type="evidence" value="ECO:0007669"/>
    <property type="project" value="InterPro"/>
</dbReference>
<dbReference type="Pfam" id="PF17136">
    <property type="entry name" value="ribosomal_L24"/>
    <property type="match status" value="1"/>
</dbReference>
<dbReference type="InterPro" id="IPR057264">
    <property type="entry name" value="Ribosomal_uL24_C"/>
</dbReference>
<dbReference type="NCBIfam" id="TIGR01079">
    <property type="entry name" value="rplX_bact"/>
    <property type="match status" value="1"/>
</dbReference>
<dbReference type="CDD" id="cd06089">
    <property type="entry name" value="KOW_RPL26"/>
    <property type="match status" value="1"/>
</dbReference>
<reference evidence="5" key="1">
    <citation type="submission" date="2014-11" db="EMBL/GenBank/DDBJ databases">
        <authorList>
            <person name="Otto D Thomas"/>
            <person name="Naeem Raeece"/>
        </authorList>
    </citation>
    <scope>NUCLEOTIDE SEQUENCE</scope>
</reference>
<comment type="similarity">
    <text evidence="1">Belongs to the universal ribosomal protein uL24 family.</text>
</comment>
<dbReference type="InterPro" id="IPR003256">
    <property type="entry name" value="Ribosomal_uL24"/>
</dbReference>
<sequence length="218" mass="24452">MYCSHLKRLAPPPALPPGTSLSECSNLRGISFPGDVASSVPARVPSLFFDSRGPKLVKPEEWIKFWKIRVGDQVEVTEGKCRGQAGEVIQCDYLRNLVKVKGVNLRKIRTRSGPTIQVEKKIHYSNVALLDPADNKPTRVKWQMLEGGDMQRVAKRSGSVIPMPEAARKILDTSNYIDGPKDTPPEVALEKTYNYFADVEKMRLIRQTLTKYNRDGPS</sequence>
<dbReference type="VEuPathDB" id="CryptoDB:Cvel_1608"/>
<dbReference type="GO" id="GO:0003723">
    <property type="term" value="F:RNA binding"/>
    <property type="evidence" value="ECO:0007669"/>
    <property type="project" value="InterPro"/>
</dbReference>
<dbReference type="AlphaFoldDB" id="A0A0G4I006"/>
<feature type="domain" description="Large ribosomal subunit protein uL24 C-terminal" evidence="4">
    <location>
        <begin position="111"/>
        <end position="161"/>
    </location>
</feature>